<evidence type="ECO:0000256" key="1">
    <source>
        <dbReference type="SAM" id="MobiDB-lite"/>
    </source>
</evidence>
<reference evidence="2" key="1">
    <citation type="submission" date="2021-02" db="EMBL/GenBank/DDBJ databases">
        <authorList>
            <person name="Palmer J.M."/>
        </authorList>
    </citation>
    <scope>NUCLEOTIDE SEQUENCE</scope>
    <source>
        <strain evidence="2">SCRP734</strain>
    </source>
</reference>
<evidence type="ECO:0000313" key="2">
    <source>
        <dbReference type="EMBL" id="KAG7375554.1"/>
    </source>
</evidence>
<comment type="caution">
    <text evidence="2">The sequence shown here is derived from an EMBL/GenBank/DDBJ whole genome shotgun (WGS) entry which is preliminary data.</text>
</comment>
<keyword evidence="3" id="KW-1185">Reference proteome</keyword>
<sequence>MDPWRVTFPETRLFSGPDQRNRIDYCLVTTDLFDTNYQGSRYVTEKKWLHEDHYPVPLVRTTLAGTLDCLAKRLRWFPGSNPGILLDEDKAADRQFLQEMQRALKNKDDKCLASLRKAVRMAKALDAACSSDATRKDLTDARSTLQAQEDFFADRRENTKFDRTVTEGEHGSAYFFRSPTTSAHSVTIPNVTLPDGTTTDAAVEMAEAHLPLSVSLVGFTRNKGTSSLQSCRTARHAQVHDSSAYGGATEHA</sequence>
<organism evidence="2 3">
    <name type="scientific">Phytophthora pseudosyringae</name>
    <dbReference type="NCBI Taxonomy" id="221518"/>
    <lineage>
        <taxon>Eukaryota</taxon>
        <taxon>Sar</taxon>
        <taxon>Stramenopiles</taxon>
        <taxon>Oomycota</taxon>
        <taxon>Peronosporomycetes</taxon>
        <taxon>Peronosporales</taxon>
        <taxon>Peronosporaceae</taxon>
        <taxon>Phytophthora</taxon>
    </lineage>
</organism>
<dbReference type="EMBL" id="JAGDFM010001078">
    <property type="protein sequence ID" value="KAG7375554.1"/>
    <property type="molecule type" value="Genomic_DNA"/>
</dbReference>
<dbReference type="AlphaFoldDB" id="A0A8T1V7K5"/>
<name>A0A8T1V7K5_9STRA</name>
<dbReference type="OrthoDB" id="162421at2759"/>
<proteinExistence type="predicted"/>
<gene>
    <name evidence="2" type="ORF">PHYPSEUDO_000657</name>
</gene>
<evidence type="ECO:0000313" key="3">
    <source>
        <dbReference type="Proteomes" id="UP000694044"/>
    </source>
</evidence>
<dbReference type="Proteomes" id="UP000694044">
    <property type="component" value="Unassembled WGS sequence"/>
</dbReference>
<protein>
    <submittedName>
        <fullName evidence="2">Uncharacterized protein</fullName>
    </submittedName>
</protein>
<feature type="region of interest" description="Disordered" evidence="1">
    <location>
        <begin position="233"/>
        <end position="252"/>
    </location>
</feature>
<accession>A0A8T1V7K5</accession>